<feature type="region of interest" description="Disordered" evidence="1">
    <location>
        <begin position="217"/>
        <end position="295"/>
    </location>
</feature>
<dbReference type="KEGG" id="eiv:EIN_403060"/>
<proteinExistence type="predicted"/>
<dbReference type="VEuPathDB" id="AmoebaDB:EIN_403060"/>
<dbReference type="OrthoDB" id="27637at2759"/>
<accession>A0A0A1U6H2</accession>
<evidence type="ECO:0000313" key="3">
    <source>
        <dbReference type="Proteomes" id="UP000014680"/>
    </source>
</evidence>
<feature type="compositionally biased region" description="Basic and acidic residues" evidence="1">
    <location>
        <begin position="228"/>
        <end position="269"/>
    </location>
</feature>
<evidence type="ECO:0000313" key="2">
    <source>
        <dbReference type="EMBL" id="ELP89992.1"/>
    </source>
</evidence>
<feature type="compositionally biased region" description="Basic and acidic residues" evidence="1">
    <location>
        <begin position="279"/>
        <end position="293"/>
    </location>
</feature>
<organism evidence="2 3">
    <name type="scientific">Entamoeba invadens IP1</name>
    <dbReference type="NCBI Taxonomy" id="370355"/>
    <lineage>
        <taxon>Eukaryota</taxon>
        <taxon>Amoebozoa</taxon>
        <taxon>Evosea</taxon>
        <taxon>Archamoebae</taxon>
        <taxon>Mastigamoebida</taxon>
        <taxon>Entamoebidae</taxon>
        <taxon>Entamoeba</taxon>
    </lineage>
</organism>
<keyword evidence="3" id="KW-1185">Reference proteome</keyword>
<sequence>MDVSEKGATPAPPEVVGLITSRTSGRAEFMRIKKRKSRDEEASLANSYLFLLLSECDGKAVIKYTKIAQKTVKLYSVESLSFDNMTFTQDMIREEGRKLLLKNNFKKEDLTTDGMSEKQQKRSVEAEMSNGYLELLIGHKFIADIKQTKSSKKTIKMVRISKLTSPSGTDFSKSYLGNIGNKFAELVQNGFRGHKTLNLDRLFVDEIRQMITLGLIDDNSNQNDETDKDGKMEEDNKENEEKVEVNDKIETEEKVETVEIEKKVDHPTELTEPSVQPEPRNEKSLEKEEKEPEVLLQTPEAVTEMEKSKPMETECIGNDEQLNQPDLVGEQIFVFNAGNVFRNEVDDTKFFVSLDEIPYLKSIKK</sequence>
<dbReference type="GeneID" id="14889141"/>
<evidence type="ECO:0000256" key="1">
    <source>
        <dbReference type="SAM" id="MobiDB-lite"/>
    </source>
</evidence>
<protein>
    <submittedName>
        <fullName evidence="2">Uncharacterized protein</fullName>
    </submittedName>
</protein>
<name>A0A0A1U6H2_ENTIV</name>
<gene>
    <name evidence="2" type="ORF">EIN_403060</name>
</gene>
<dbReference type="RefSeq" id="XP_004256763.1">
    <property type="nucleotide sequence ID" value="XM_004256715.1"/>
</dbReference>
<reference evidence="2 3" key="1">
    <citation type="submission" date="2012-10" db="EMBL/GenBank/DDBJ databases">
        <authorList>
            <person name="Zafar N."/>
            <person name="Inman J."/>
            <person name="Hall N."/>
            <person name="Lorenzi H."/>
            <person name="Caler E."/>
        </authorList>
    </citation>
    <scope>NUCLEOTIDE SEQUENCE [LARGE SCALE GENOMIC DNA]</scope>
    <source>
        <strain evidence="2 3">IP1</strain>
    </source>
</reference>
<dbReference type="AlphaFoldDB" id="A0A0A1U6H2"/>
<dbReference type="EMBL" id="KB206537">
    <property type="protein sequence ID" value="ELP89992.1"/>
    <property type="molecule type" value="Genomic_DNA"/>
</dbReference>
<dbReference type="Proteomes" id="UP000014680">
    <property type="component" value="Unassembled WGS sequence"/>
</dbReference>